<gene>
    <name evidence="3" type="ORF">M125_3481</name>
</gene>
<name>A0A015TZM3_BACFG</name>
<feature type="signal peptide" evidence="1">
    <location>
        <begin position="1"/>
        <end position="21"/>
    </location>
</feature>
<dbReference type="Pfam" id="PF13715">
    <property type="entry name" value="CarbopepD_reg_2"/>
    <property type="match status" value="1"/>
</dbReference>
<evidence type="ECO:0000256" key="1">
    <source>
        <dbReference type="SAM" id="SignalP"/>
    </source>
</evidence>
<protein>
    <submittedName>
        <fullName evidence="3">Outer membrane insertion C-terminal signal domain protein</fullName>
    </submittedName>
</protein>
<evidence type="ECO:0000313" key="3">
    <source>
        <dbReference type="EMBL" id="EXY89849.1"/>
    </source>
</evidence>
<dbReference type="PATRIC" id="fig|1339316.3.peg.3298"/>
<dbReference type="InterPro" id="IPR025665">
    <property type="entry name" value="Beta-barrel_OMP_2"/>
</dbReference>
<feature type="chain" id="PRO_5001477361" evidence="1">
    <location>
        <begin position="22"/>
        <end position="306"/>
    </location>
</feature>
<dbReference type="Proteomes" id="UP000020773">
    <property type="component" value="Unassembled WGS sequence"/>
</dbReference>
<proteinExistence type="predicted"/>
<dbReference type="Pfam" id="PF13568">
    <property type="entry name" value="OMP_b-brl_2"/>
    <property type="match status" value="1"/>
</dbReference>
<dbReference type="SUPFAM" id="SSF56925">
    <property type="entry name" value="OMPA-like"/>
    <property type="match status" value="1"/>
</dbReference>
<dbReference type="SUPFAM" id="SSF49464">
    <property type="entry name" value="Carboxypeptidase regulatory domain-like"/>
    <property type="match status" value="1"/>
</dbReference>
<dbReference type="EMBL" id="JGDB01000222">
    <property type="protein sequence ID" value="EXY89849.1"/>
    <property type="molecule type" value="Genomic_DNA"/>
</dbReference>
<feature type="domain" description="Outer membrane protein beta-barrel" evidence="2">
    <location>
        <begin position="99"/>
        <end position="278"/>
    </location>
</feature>
<dbReference type="Gene3D" id="2.60.40.1120">
    <property type="entry name" value="Carboxypeptidase-like, regulatory domain"/>
    <property type="match status" value="1"/>
</dbReference>
<sequence length="306" mass="33244">MKKVLILLLWLLPSCSVVIFAQTQRIAGTVVVGDGQPAVGAAIVVKGTNIGAVTNVDGKFVIAEAPASAQRLVVYHVGMERKEVDVAPNVYIQLQPVEQGFSWNVKAGVSLFSYRRPDGLDERTGFSVGAGVEYNFSRHWAIQSGLMITSKGATAEYEGYSPLSSSTDPISYKAKISPIYLDIPILAAFKIDISNHVKFAINIGPYLSVGMGGKYELTNTGGHKNESHNPFKSYSSTAEMKDKDALLKRFDIGVQGGIGFEIWKHYLINASFQHGFMDPIKGGTLYAGDTEKHYPIGGILTVGYRF</sequence>
<dbReference type="GeneID" id="60366897"/>
<reference evidence="3 4" key="1">
    <citation type="submission" date="2014-02" db="EMBL/GenBank/DDBJ databases">
        <authorList>
            <person name="Sears C."/>
            <person name="Carroll K."/>
            <person name="Sack B.R."/>
            <person name="Qadri F."/>
            <person name="Myers L.L."/>
            <person name="Chung G.-T."/>
            <person name="Escheverria P."/>
            <person name="Fraser C.M."/>
            <person name="Sadzewicz L."/>
            <person name="Shefchek K.A."/>
            <person name="Tallon L."/>
            <person name="Das S.P."/>
            <person name="Daugherty S."/>
            <person name="Mongodin E.F."/>
        </authorList>
    </citation>
    <scope>NUCLEOTIDE SEQUENCE [LARGE SCALE GENOMIC DNA]</scope>
    <source>
        <strain evidence="4">3998T(B)3</strain>
    </source>
</reference>
<dbReference type="AlphaFoldDB" id="A0A015TZM3"/>
<organism evidence="3 4">
    <name type="scientific">Bacteroides fragilis str. 3998T(B)3</name>
    <dbReference type="NCBI Taxonomy" id="1339316"/>
    <lineage>
        <taxon>Bacteria</taxon>
        <taxon>Pseudomonadati</taxon>
        <taxon>Bacteroidota</taxon>
        <taxon>Bacteroidia</taxon>
        <taxon>Bacteroidales</taxon>
        <taxon>Bacteroidaceae</taxon>
        <taxon>Bacteroides</taxon>
    </lineage>
</organism>
<accession>A0A015TZM3</accession>
<dbReference type="InterPro" id="IPR008969">
    <property type="entry name" value="CarboxyPept-like_regulatory"/>
</dbReference>
<dbReference type="RefSeq" id="WP_005788972.1">
    <property type="nucleotide sequence ID" value="NZ_JGDB01000222.1"/>
</dbReference>
<keyword evidence="1" id="KW-0732">Signal</keyword>
<comment type="caution">
    <text evidence="3">The sequence shown here is derived from an EMBL/GenBank/DDBJ whole genome shotgun (WGS) entry which is preliminary data.</text>
</comment>
<evidence type="ECO:0000259" key="2">
    <source>
        <dbReference type="Pfam" id="PF13568"/>
    </source>
</evidence>
<evidence type="ECO:0000313" key="4">
    <source>
        <dbReference type="Proteomes" id="UP000020773"/>
    </source>
</evidence>
<dbReference type="InterPro" id="IPR011250">
    <property type="entry name" value="OMP/PagP_B-barrel"/>
</dbReference>